<dbReference type="EMBL" id="MHJM01000010">
    <property type="protein sequence ID" value="OGY68014.1"/>
    <property type="molecule type" value="Genomic_DNA"/>
</dbReference>
<keyword evidence="1" id="KW-1133">Transmembrane helix</keyword>
<dbReference type="AlphaFoldDB" id="A0A1G1ZTX5"/>
<evidence type="ECO:0000256" key="1">
    <source>
        <dbReference type="SAM" id="Phobius"/>
    </source>
</evidence>
<proteinExistence type="predicted"/>
<feature type="domain" description="DUF8128" evidence="2">
    <location>
        <begin position="123"/>
        <end position="402"/>
    </location>
</feature>
<organism evidence="3 4">
    <name type="scientific">Candidatus Harrisonbacteria bacterium RIFCSPLOWO2_02_FULL_45_10c</name>
    <dbReference type="NCBI Taxonomy" id="1798410"/>
    <lineage>
        <taxon>Bacteria</taxon>
        <taxon>Candidatus Harrisoniibacteriota</taxon>
    </lineage>
</organism>
<feature type="transmembrane region" description="Helical" evidence="1">
    <location>
        <begin position="20"/>
        <end position="40"/>
    </location>
</feature>
<protein>
    <recommendedName>
        <fullName evidence="2">DUF8128 domain-containing protein</fullName>
    </recommendedName>
</protein>
<name>A0A1G1ZTX5_9BACT</name>
<comment type="caution">
    <text evidence="3">The sequence shown here is derived from an EMBL/GenBank/DDBJ whole genome shotgun (WGS) entry which is preliminary data.</text>
</comment>
<reference evidence="3 4" key="1">
    <citation type="journal article" date="2016" name="Nat. Commun.">
        <title>Thousands of microbial genomes shed light on interconnected biogeochemical processes in an aquifer system.</title>
        <authorList>
            <person name="Anantharaman K."/>
            <person name="Brown C.T."/>
            <person name="Hug L.A."/>
            <person name="Sharon I."/>
            <person name="Castelle C.J."/>
            <person name="Probst A.J."/>
            <person name="Thomas B.C."/>
            <person name="Singh A."/>
            <person name="Wilkins M.J."/>
            <person name="Karaoz U."/>
            <person name="Brodie E.L."/>
            <person name="Williams K.H."/>
            <person name="Hubbard S.S."/>
            <person name="Banfield J.F."/>
        </authorList>
    </citation>
    <scope>NUCLEOTIDE SEQUENCE [LARGE SCALE GENOMIC DNA]</scope>
</reference>
<dbReference type="InterPro" id="IPR058441">
    <property type="entry name" value="DUF8128"/>
</dbReference>
<evidence type="ECO:0000259" key="2">
    <source>
        <dbReference type="Pfam" id="PF26449"/>
    </source>
</evidence>
<dbReference type="Proteomes" id="UP000176284">
    <property type="component" value="Unassembled WGS sequence"/>
</dbReference>
<evidence type="ECO:0000313" key="3">
    <source>
        <dbReference type="EMBL" id="OGY68014.1"/>
    </source>
</evidence>
<keyword evidence="1" id="KW-0812">Transmembrane</keyword>
<accession>A0A1G1ZTX5</accession>
<keyword evidence="1" id="KW-0472">Membrane</keyword>
<dbReference type="Pfam" id="PF26449">
    <property type="entry name" value="DUF8128"/>
    <property type="match status" value="1"/>
</dbReference>
<evidence type="ECO:0000313" key="4">
    <source>
        <dbReference type="Proteomes" id="UP000176284"/>
    </source>
</evidence>
<gene>
    <name evidence="3" type="ORF">A3H63_01600</name>
</gene>
<dbReference type="STRING" id="1798410.A3H63_01600"/>
<sequence length="428" mass="50153">MEFGDFALGVGRIVVQIFSISWWVLLPVGLFFIWHHFWFWGLNRLWRKKQSWVLLEIKIPRNILKTPKAMENVFSALHAMYIRPMGFEDIYFKGEELFWFTCELVGYAGGVSFYIRCLKGFRNLVESAVYAEYPDAELHEAEDYTELMPNVLPNDIYDLWGNDFILAKENPYPIRTYPFFEANVDEQRLDPVAAITEVMSRLKEGEAIWLQYLLRPVPGDWKKEGEELRDKMMERKKEKPKGLLEGIVEGLVQFLKNLSLATVESPNWPGQEKKEEKFKMLHQSPGEKLILEGIDNKISKLGFEAAIRFIYIDRQDSFSPANISAVFGAIRQWNTLDMNAFKQLSDTVTFVTSRKLTIQSWFRKSRVYLKKRLIYEMYKLRWFPPKHSVLNTEELATIFHFPLVTVEAPLLRRLDSKKGEPPSNLPIE</sequence>